<evidence type="ECO:0008006" key="3">
    <source>
        <dbReference type="Google" id="ProtNLM"/>
    </source>
</evidence>
<proteinExistence type="predicted"/>
<comment type="caution">
    <text evidence="1">The sequence shown here is derived from an EMBL/GenBank/DDBJ whole genome shotgun (WGS) entry which is preliminary data.</text>
</comment>
<evidence type="ECO:0000313" key="1">
    <source>
        <dbReference type="EMBL" id="KAK3518537.1"/>
    </source>
</evidence>
<organism evidence="1 2">
    <name type="scientific">Hemibagrus guttatus</name>
    <dbReference type="NCBI Taxonomy" id="175788"/>
    <lineage>
        <taxon>Eukaryota</taxon>
        <taxon>Metazoa</taxon>
        <taxon>Chordata</taxon>
        <taxon>Craniata</taxon>
        <taxon>Vertebrata</taxon>
        <taxon>Euteleostomi</taxon>
        <taxon>Actinopterygii</taxon>
        <taxon>Neopterygii</taxon>
        <taxon>Teleostei</taxon>
        <taxon>Ostariophysi</taxon>
        <taxon>Siluriformes</taxon>
        <taxon>Bagridae</taxon>
        <taxon>Hemibagrus</taxon>
    </lineage>
</organism>
<name>A0AAE0QDA9_9TELE</name>
<protein>
    <recommendedName>
        <fullName evidence="3">Reverse transcriptase</fullName>
    </recommendedName>
</protein>
<accession>A0AAE0QDA9</accession>
<dbReference type="Proteomes" id="UP001274896">
    <property type="component" value="Unassembled WGS sequence"/>
</dbReference>
<evidence type="ECO:0000313" key="2">
    <source>
        <dbReference type="Proteomes" id="UP001274896"/>
    </source>
</evidence>
<dbReference type="EMBL" id="JAUCMX010000017">
    <property type="protein sequence ID" value="KAK3518537.1"/>
    <property type="molecule type" value="Genomic_DNA"/>
</dbReference>
<gene>
    <name evidence="1" type="ORF">QTP70_001502</name>
</gene>
<dbReference type="PANTHER" id="PTHR47510">
    <property type="entry name" value="REVERSE TRANSCRIPTASE DOMAIN-CONTAINING PROTEIN"/>
    <property type="match status" value="1"/>
</dbReference>
<dbReference type="AlphaFoldDB" id="A0AAE0QDA9"/>
<reference evidence="1" key="1">
    <citation type="submission" date="2023-06" db="EMBL/GenBank/DDBJ databases">
        <title>Male Hemibagrus guttatus genome.</title>
        <authorList>
            <person name="Bian C."/>
        </authorList>
    </citation>
    <scope>NUCLEOTIDE SEQUENCE</scope>
    <source>
        <strain evidence="1">Male_cb2023</strain>
        <tissue evidence="1">Muscle</tissue>
    </source>
</reference>
<sequence>MHFHSCKCIIPTKHCKIYPNDIPWINFEMWGMLCARFIAFVSGDIGEYKKARYNLCESIRKAKRHYSLRLEGYYTTADSRRMWQGLQHITEYRQRNQGDIALKITLPDERNEFYARFEAPNNGQQHKTLASEGILDTPLTVSSAEALVHTCFKSTTIIPLPKKNTVTCLNDYRPIALIPIAMKCFERIIMSHIKRNIPITVDPFQFAYRQLAGFWQLT</sequence>
<dbReference type="PANTHER" id="PTHR47510:SF3">
    <property type="entry name" value="ENDO_EXONUCLEASE_PHOSPHATASE DOMAIN-CONTAINING PROTEIN"/>
    <property type="match status" value="1"/>
</dbReference>
<keyword evidence="2" id="KW-1185">Reference proteome</keyword>